<feature type="domain" description="TF-B3" evidence="6">
    <location>
        <begin position="4"/>
        <end position="99"/>
    </location>
</feature>
<reference evidence="7" key="1">
    <citation type="journal article" date="2021" name="Nat. Commun.">
        <title>Genomic analyses provide insights into spinach domestication and the genetic basis of agronomic traits.</title>
        <authorList>
            <person name="Cai X."/>
            <person name="Sun X."/>
            <person name="Xu C."/>
            <person name="Sun H."/>
            <person name="Wang X."/>
            <person name="Ge C."/>
            <person name="Zhang Z."/>
            <person name="Wang Q."/>
            <person name="Fei Z."/>
            <person name="Jiao C."/>
            <person name="Wang Q."/>
        </authorList>
    </citation>
    <scope>NUCLEOTIDE SEQUENCE [LARGE SCALE GENOMIC DNA]</scope>
    <source>
        <strain evidence="7">cv. Varoflay</strain>
    </source>
</reference>
<dbReference type="InterPro" id="IPR015300">
    <property type="entry name" value="DNA-bd_pseudobarrel_sf"/>
</dbReference>
<dbReference type="AlphaFoldDB" id="A0A9R0JRS6"/>
<comment type="subcellular location">
    <subcellularLocation>
        <location evidence="1">Nucleus</location>
    </subcellularLocation>
</comment>
<protein>
    <submittedName>
        <fullName evidence="8">B3 domain-containing transcription factor VRN1</fullName>
    </submittedName>
</protein>
<reference evidence="8" key="2">
    <citation type="submission" date="2025-08" db="UniProtKB">
        <authorList>
            <consortium name="RefSeq"/>
        </authorList>
    </citation>
    <scope>IDENTIFICATION</scope>
    <source>
        <tissue evidence="8">Leaf</tissue>
    </source>
</reference>
<dbReference type="CDD" id="cd10017">
    <property type="entry name" value="B3_DNA"/>
    <property type="match status" value="2"/>
</dbReference>
<dbReference type="PANTHER" id="PTHR31920:SF108">
    <property type="entry name" value="B3 DOMAIN-CONTAINING TRANSCRIPTION FACTOR VRN1-LIKE"/>
    <property type="match status" value="1"/>
</dbReference>
<evidence type="ECO:0000256" key="3">
    <source>
        <dbReference type="ARBA" id="ARBA00023125"/>
    </source>
</evidence>
<dbReference type="Pfam" id="PF02362">
    <property type="entry name" value="B3"/>
    <property type="match status" value="2"/>
</dbReference>
<keyword evidence="3" id="KW-0238">DNA-binding</keyword>
<proteinExistence type="predicted"/>
<dbReference type="Gene3D" id="2.40.330.10">
    <property type="entry name" value="DNA-binding pseudobarrel domain"/>
    <property type="match status" value="2"/>
</dbReference>
<evidence type="ECO:0000313" key="8">
    <source>
        <dbReference type="RefSeq" id="XP_021844735.1"/>
    </source>
</evidence>
<gene>
    <name evidence="8" type="primary">LOC110784594</name>
</gene>
<dbReference type="OrthoDB" id="1864528at2759"/>
<organism evidence="7 8">
    <name type="scientific">Spinacia oleracea</name>
    <name type="common">Spinach</name>
    <dbReference type="NCBI Taxonomy" id="3562"/>
    <lineage>
        <taxon>Eukaryota</taxon>
        <taxon>Viridiplantae</taxon>
        <taxon>Streptophyta</taxon>
        <taxon>Embryophyta</taxon>
        <taxon>Tracheophyta</taxon>
        <taxon>Spermatophyta</taxon>
        <taxon>Magnoliopsida</taxon>
        <taxon>eudicotyledons</taxon>
        <taxon>Gunneridae</taxon>
        <taxon>Pentapetalae</taxon>
        <taxon>Caryophyllales</taxon>
        <taxon>Chenopodiaceae</taxon>
        <taxon>Chenopodioideae</taxon>
        <taxon>Anserineae</taxon>
        <taxon>Spinacia</taxon>
    </lineage>
</organism>
<dbReference type="InterPro" id="IPR050655">
    <property type="entry name" value="Plant_B3_domain"/>
</dbReference>
<keyword evidence="5" id="KW-0539">Nucleus</keyword>
<dbReference type="SUPFAM" id="SSF101936">
    <property type="entry name" value="DNA-binding pseudobarrel domain"/>
    <property type="match status" value="2"/>
</dbReference>
<dbReference type="KEGG" id="soe:110784594"/>
<keyword evidence="2" id="KW-0805">Transcription regulation</keyword>
<dbReference type="PANTHER" id="PTHR31920">
    <property type="entry name" value="B3 DOMAIN-CONTAINING"/>
    <property type="match status" value="1"/>
</dbReference>
<name>A0A9R0JRS6_SPIOL</name>
<dbReference type="GO" id="GO:0003677">
    <property type="term" value="F:DNA binding"/>
    <property type="evidence" value="ECO:0007669"/>
    <property type="project" value="UniProtKB-KW"/>
</dbReference>
<dbReference type="GO" id="GO:0005634">
    <property type="term" value="C:nucleus"/>
    <property type="evidence" value="ECO:0007669"/>
    <property type="project" value="UniProtKB-SubCell"/>
</dbReference>
<dbReference type="InterPro" id="IPR003340">
    <property type="entry name" value="B3_DNA-bd"/>
</dbReference>
<keyword evidence="4" id="KW-0804">Transcription</keyword>
<evidence type="ECO:0000259" key="6">
    <source>
        <dbReference type="PROSITE" id="PS50863"/>
    </source>
</evidence>
<dbReference type="GeneID" id="110784594"/>
<accession>A0A9R0JRS6</accession>
<evidence type="ECO:0000313" key="7">
    <source>
        <dbReference type="Proteomes" id="UP000813463"/>
    </source>
</evidence>
<evidence type="ECO:0000256" key="4">
    <source>
        <dbReference type="ARBA" id="ARBA00023163"/>
    </source>
</evidence>
<evidence type="ECO:0000256" key="2">
    <source>
        <dbReference type="ARBA" id="ARBA00023015"/>
    </source>
</evidence>
<dbReference type="SMART" id="SM01019">
    <property type="entry name" value="B3"/>
    <property type="match status" value="2"/>
</dbReference>
<dbReference type="RefSeq" id="XP_021844735.1">
    <property type="nucleotide sequence ID" value="XM_021989043.2"/>
</dbReference>
<keyword evidence="7" id="KW-1185">Reference proteome</keyword>
<dbReference type="Proteomes" id="UP000813463">
    <property type="component" value="Chromosome 5"/>
</dbReference>
<sequence length="266" mass="31316">METYFYKIMVCPSTQTKELKIPKEYVTKYGKQFAKSDVKLQVSDGSVWRVKVLKENDKVRLTKGWEKIVETYSLKYGNFLLFKFDKRDSMFHLTIFDPPGYEIEFDQQLVQISSESEQMEIDHITDYDDDIVSSDIYEEGDSVDLDEMNVRKRYEAFEPKNPHFKLVMTPNTVSKGYRISVPIKHVREHLKPWNRELILKAGGREKRFHVKLLMYPNNNQAPLGRGWKLFVWENALRVGDGCVFELVCPQTHEYIVTIFRLPRAVA</sequence>
<feature type="domain" description="TF-B3" evidence="6">
    <location>
        <begin position="164"/>
        <end position="262"/>
    </location>
</feature>
<evidence type="ECO:0000256" key="5">
    <source>
        <dbReference type="ARBA" id="ARBA00023242"/>
    </source>
</evidence>
<evidence type="ECO:0000256" key="1">
    <source>
        <dbReference type="ARBA" id="ARBA00004123"/>
    </source>
</evidence>
<dbReference type="PROSITE" id="PS50863">
    <property type="entry name" value="B3"/>
    <property type="match status" value="2"/>
</dbReference>